<keyword evidence="5" id="KW-0677">Repeat</keyword>
<feature type="compositionally biased region" description="Acidic residues" evidence="14">
    <location>
        <begin position="676"/>
        <end position="696"/>
    </location>
</feature>
<feature type="repeat" description="WD" evidence="13">
    <location>
        <begin position="928"/>
        <end position="969"/>
    </location>
</feature>
<dbReference type="GO" id="GO:0034314">
    <property type="term" value="P:Arp2/3 complex-mediated actin nucleation"/>
    <property type="evidence" value="ECO:0007669"/>
    <property type="project" value="InterPro"/>
</dbReference>
<evidence type="ECO:0000256" key="10">
    <source>
        <dbReference type="ARBA" id="ARBA00059196"/>
    </source>
</evidence>
<dbReference type="FunFam" id="2.130.10.10:FF:000331">
    <property type="entry name" value="Actin-related protein 2/3 complex subunit"/>
    <property type="match status" value="1"/>
</dbReference>
<evidence type="ECO:0000313" key="15">
    <source>
        <dbReference type="EMBL" id="QCE09422.1"/>
    </source>
</evidence>
<dbReference type="SUPFAM" id="SSF82185">
    <property type="entry name" value="Histone H3 K4-specific methyltransferase SET7/9 N-terminal domain"/>
    <property type="match status" value="1"/>
</dbReference>
<dbReference type="Gene3D" id="2.130.10.10">
    <property type="entry name" value="YVTN repeat-like/Quinoprotein amine dehydrogenase"/>
    <property type="match status" value="1"/>
</dbReference>
<name>A0A4D6N951_VIGUN</name>
<dbReference type="SMART" id="SM00698">
    <property type="entry name" value="MORN"/>
    <property type="match status" value="3"/>
</dbReference>
<feature type="compositionally biased region" description="Polar residues" evidence="14">
    <location>
        <begin position="697"/>
        <end position="713"/>
    </location>
</feature>
<comment type="subcellular location">
    <subcellularLocation>
        <location evidence="1">Cytoplasm</location>
        <location evidence="1">Cytoskeleton</location>
    </subcellularLocation>
</comment>
<dbReference type="InterPro" id="IPR001680">
    <property type="entry name" value="WD40_rpt"/>
</dbReference>
<dbReference type="InterPro" id="IPR017383">
    <property type="entry name" value="ARPC1"/>
</dbReference>
<dbReference type="InterPro" id="IPR015943">
    <property type="entry name" value="WD40/YVTN_repeat-like_dom_sf"/>
</dbReference>
<reference evidence="15 16" key="1">
    <citation type="submission" date="2019-04" db="EMBL/GenBank/DDBJ databases">
        <title>An improved genome assembly and genetic linkage map for asparagus bean, Vigna unguiculata ssp. sesquipedialis.</title>
        <authorList>
            <person name="Xia Q."/>
            <person name="Zhang R."/>
            <person name="Dong Y."/>
        </authorList>
    </citation>
    <scope>NUCLEOTIDE SEQUENCE [LARGE SCALE GENOMIC DNA]</scope>
    <source>
        <tissue evidence="15">Leaf</tissue>
    </source>
</reference>
<evidence type="ECO:0000256" key="14">
    <source>
        <dbReference type="SAM" id="MobiDB-lite"/>
    </source>
</evidence>
<feature type="compositionally biased region" description="Basic and acidic residues" evidence="14">
    <location>
        <begin position="656"/>
        <end position="675"/>
    </location>
</feature>
<feature type="compositionally biased region" description="Polar residues" evidence="14">
    <location>
        <begin position="10"/>
        <end position="19"/>
    </location>
</feature>
<dbReference type="PROSITE" id="PS50294">
    <property type="entry name" value="WD_REPEATS_REGION"/>
    <property type="match status" value="1"/>
</dbReference>
<comment type="similarity">
    <text evidence="2">Belongs to the WD repeat ARPC1 family.</text>
</comment>
<feature type="region of interest" description="Disordered" evidence="14">
    <location>
        <begin position="632"/>
        <end position="721"/>
    </location>
</feature>
<keyword evidence="3" id="KW-0963">Cytoplasm</keyword>
<dbReference type="SMART" id="SM00320">
    <property type="entry name" value="WD40"/>
    <property type="match status" value="5"/>
</dbReference>
<organism evidence="15 16">
    <name type="scientific">Vigna unguiculata</name>
    <name type="common">Cowpea</name>
    <dbReference type="NCBI Taxonomy" id="3917"/>
    <lineage>
        <taxon>Eukaryota</taxon>
        <taxon>Viridiplantae</taxon>
        <taxon>Streptophyta</taxon>
        <taxon>Embryophyta</taxon>
        <taxon>Tracheophyta</taxon>
        <taxon>Spermatophyta</taxon>
        <taxon>Magnoliopsida</taxon>
        <taxon>eudicotyledons</taxon>
        <taxon>Gunneridae</taxon>
        <taxon>Pentapetalae</taxon>
        <taxon>rosids</taxon>
        <taxon>fabids</taxon>
        <taxon>Fabales</taxon>
        <taxon>Fabaceae</taxon>
        <taxon>Papilionoideae</taxon>
        <taxon>50 kb inversion clade</taxon>
        <taxon>NPAAA clade</taxon>
        <taxon>indigoferoid/millettioid clade</taxon>
        <taxon>Phaseoleae</taxon>
        <taxon>Vigna</taxon>
    </lineage>
</organism>
<evidence type="ECO:0000256" key="3">
    <source>
        <dbReference type="ARBA" id="ARBA00022490"/>
    </source>
</evidence>
<evidence type="ECO:0000256" key="2">
    <source>
        <dbReference type="ARBA" id="ARBA00006260"/>
    </source>
</evidence>
<evidence type="ECO:0000256" key="4">
    <source>
        <dbReference type="ARBA" id="ARBA00022574"/>
    </source>
</evidence>
<dbReference type="Pfam" id="PF00400">
    <property type="entry name" value="WD40"/>
    <property type="match status" value="2"/>
</dbReference>
<dbReference type="GO" id="GO:0051015">
    <property type="term" value="F:actin filament binding"/>
    <property type="evidence" value="ECO:0007669"/>
    <property type="project" value="TreeGrafter"/>
</dbReference>
<protein>
    <recommendedName>
        <fullName evidence="12">Actin-related protein C1</fullName>
    </recommendedName>
    <alternativeName>
        <fullName evidence="8">Arp2/3 complex 41 kDa subunit</fullName>
    </alternativeName>
    <alternativeName>
        <fullName evidence="9">p41-ARC</fullName>
    </alternativeName>
</protein>
<evidence type="ECO:0000256" key="12">
    <source>
        <dbReference type="ARBA" id="ARBA00080867"/>
    </source>
</evidence>
<dbReference type="InterPro" id="IPR036322">
    <property type="entry name" value="WD40_repeat_dom_sf"/>
</dbReference>
<dbReference type="EMBL" id="CP039354">
    <property type="protein sequence ID" value="QCE09422.1"/>
    <property type="molecule type" value="Genomic_DNA"/>
</dbReference>
<evidence type="ECO:0000256" key="11">
    <source>
        <dbReference type="ARBA" id="ARBA00065908"/>
    </source>
</evidence>
<dbReference type="PROSITE" id="PS50082">
    <property type="entry name" value="WD_REPEATS_2"/>
    <property type="match status" value="2"/>
</dbReference>
<dbReference type="AlphaFoldDB" id="A0A4D6N951"/>
<dbReference type="GO" id="GO:0016020">
    <property type="term" value="C:membrane"/>
    <property type="evidence" value="ECO:0007669"/>
    <property type="project" value="UniProtKB-ARBA"/>
</dbReference>
<sequence>MANDEDQRQDSPSTNEPQNAASSDSESESEYDSDYSYDEAEDDAFRRAFQFREDEDDEVPVEDKRNNPETNFQDFSRALESPAVKELHKELDPLIAEEENPFDFPEDPENWTEQDLRELWADGDPEIGGTGWDPALATEEEYNYVNEQLAEGEDPPIAPFYLPFRKHYPPIPDNHYDIATPKDTIEELDRIEEFLRWVSYVFQDGSTYEGTVWDDYAHGKGVYVSDDRLIRYEGEWFQNDVEGHGVLELDIPVIEPTPGSKLEAKMRAQGRIIARDFMSPEDREWLEKDVEDMYDLADGEYEIPYYENEEWIKEFGSKPEKGRYRYAGQWKHGRMHGCGVFEVNERVLHGRFYFGEYVNKYEGCDEEISGMHAAIAEVAAAKARMFINKPDGMVREERGPYTDPQHPYFYEEDDVWMAPGFINQFYEVPDYWKVYVKEVDEEREMWLNSFYRAPLRLPMPAELEHWWSKEENSELPEFVLINKEPEPDPEDPSKLIYTEDPLILHTPTGHIINYVEDEHYGIRLFWQPPLKEGEDVDPEKAVFLPLGYDEFFGVDTDKKKESILLRIVLAIENVCKPWLDKLDKWTEEQKKIKEEEKKELEEDLELLEAEIGLEEAVEEMERLLRIREKEEEKKAEMGLLDDDEEDGDDDMASVPKQEKEAPAKVEEEAPAKVEEEAPAEVEEEDDDDGDDEDEDNSAQSSFGSVEQGQTTEQPKAKPGKSPFSTLSLAFARSSLISTVPSKLQQSFSFWNMGRSKLESGPLPSIDRSSNMKTVCSVSFRPVTSQKGKSQGCTGTYEESYDDEQDPKGGQCWNCPDEEECVSLVNSIANPNVTFDVTEKGNKSLELKIQNQGIRFGGGLNLICSVRRWNLEFSDFADAMLIGSDFMFYFEFFFYLKSNGGCVVALCPNNNEVHIYKLVEDKWEKVYVLQKHDQVISGIDWSARSNRIVTASHDRNSYVWNLEQSEWVPTLVILRLNRAALCVQWSPKENKFAVGSGAKTICICYYEQDNNWWVSKLIRKRHNSSVTSVSWHPDNIFLATTSTDGKCRVFSTFIKGVDAKDSKKGTSSDSKFGELIVQLDLSSSWTFGVKWSPSGNTLAYVGHNSMIYFVDDVGPSPVAQNVVFRDLPLRDVLFVSERKVIGVGFDCNPMVFAADERGTWSFVRYLGERKAASSGSRYGSQFSEAFGKFYGQSKHGVNNDAVETSRTRGTVHENCINCIIPLGNRGKMIRRFSTSGLDGRIVVWDLENEPDLLE</sequence>
<dbReference type="PANTHER" id="PTHR10709">
    <property type="entry name" value="ACTIN-RELATED PROTEIN 2/3 COMPLEX SUBUNIT 1"/>
    <property type="match status" value="1"/>
</dbReference>
<dbReference type="GO" id="GO:0005885">
    <property type="term" value="C:Arp2/3 protein complex"/>
    <property type="evidence" value="ECO:0007669"/>
    <property type="project" value="InterPro"/>
</dbReference>
<keyword evidence="16" id="KW-1185">Reference proteome</keyword>
<dbReference type="PROSITE" id="PS00678">
    <property type="entry name" value="WD_REPEATS_1"/>
    <property type="match status" value="1"/>
</dbReference>
<dbReference type="InterPro" id="IPR003409">
    <property type="entry name" value="MORN"/>
</dbReference>
<keyword evidence="4 13" id="KW-0853">WD repeat</keyword>
<evidence type="ECO:0000313" key="16">
    <source>
        <dbReference type="Proteomes" id="UP000501690"/>
    </source>
</evidence>
<evidence type="ECO:0000256" key="6">
    <source>
        <dbReference type="ARBA" id="ARBA00023203"/>
    </source>
</evidence>
<evidence type="ECO:0000256" key="9">
    <source>
        <dbReference type="ARBA" id="ARBA00041789"/>
    </source>
</evidence>
<evidence type="ECO:0000256" key="8">
    <source>
        <dbReference type="ARBA" id="ARBA00041244"/>
    </source>
</evidence>
<accession>A0A4D6N951</accession>
<evidence type="ECO:0000256" key="1">
    <source>
        <dbReference type="ARBA" id="ARBA00004245"/>
    </source>
</evidence>
<keyword evidence="6" id="KW-0009">Actin-binding</keyword>
<feature type="compositionally biased region" description="Acidic residues" evidence="14">
    <location>
        <begin position="639"/>
        <end position="651"/>
    </location>
</feature>
<dbReference type="Pfam" id="PF02493">
    <property type="entry name" value="MORN"/>
    <property type="match status" value="3"/>
</dbReference>
<feature type="compositionally biased region" description="Basic and acidic residues" evidence="14">
    <location>
        <begin position="43"/>
        <end position="52"/>
    </location>
</feature>
<evidence type="ECO:0000256" key="7">
    <source>
        <dbReference type="ARBA" id="ARBA00023212"/>
    </source>
</evidence>
<gene>
    <name evidence="15" type="ORF">DEO72_LG10g641</name>
</gene>
<dbReference type="InterPro" id="IPR019775">
    <property type="entry name" value="WD40_repeat_CS"/>
</dbReference>
<evidence type="ECO:0000256" key="5">
    <source>
        <dbReference type="ARBA" id="ARBA00022737"/>
    </source>
</evidence>
<evidence type="ECO:0000256" key="13">
    <source>
        <dbReference type="PROSITE-ProRule" id="PRU00221"/>
    </source>
</evidence>
<comment type="function">
    <text evidence="10">Functions as a component of the Arp2/3 complex which is involved in regulation of actin polymerization and together with an activating nucleation-promoting factor (NPF) mediates the formation of branched actin networks. Arp2/3 complex plays a critical role in the control of cell morphogenesis via the modulation of cell polarity development.</text>
</comment>
<proteinExistence type="inferred from homology"/>
<comment type="subunit">
    <text evidence="11">Component of the Arp2/3 complex composed of ARP2, ARP3, ARPC1/p41-ARC, ARPC2/p34-ARC, ARPC3/p21-ARC, ARPC4/p20-ARC and ARPC5/p16-ARC.</text>
</comment>
<dbReference type="Proteomes" id="UP000501690">
    <property type="component" value="Linkage Group LG10"/>
</dbReference>
<keyword evidence="7" id="KW-0206">Cytoskeleton</keyword>
<feature type="region of interest" description="Disordered" evidence="14">
    <location>
        <begin position="1"/>
        <end position="79"/>
    </location>
</feature>
<feature type="repeat" description="WD" evidence="13">
    <location>
        <begin position="1018"/>
        <end position="1050"/>
    </location>
</feature>
<feature type="compositionally biased region" description="Acidic residues" evidence="14">
    <location>
        <begin position="25"/>
        <end position="42"/>
    </location>
</feature>
<dbReference type="SUPFAM" id="SSF50978">
    <property type="entry name" value="WD40 repeat-like"/>
    <property type="match status" value="1"/>
</dbReference>
<dbReference type="PANTHER" id="PTHR10709:SF2">
    <property type="entry name" value="ACTIN-RELATED PROTEIN 2_3 COMPLEX SUBUNIT"/>
    <property type="match status" value="1"/>
</dbReference>